<protein>
    <submittedName>
        <fullName evidence="1">Uncharacterized protein</fullName>
    </submittedName>
</protein>
<dbReference type="Proteomes" id="UP001151760">
    <property type="component" value="Unassembled WGS sequence"/>
</dbReference>
<evidence type="ECO:0000313" key="2">
    <source>
        <dbReference type="Proteomes" id="UP001151760"/>
    </source>
</evidence>
<accession>A0ABQ5BZQ6</accession>
<organism evidence="1 2">
    <name type="scientific">Tanacetum coccineum</name>
    <dbReference type="NCBI Taxonomy" id="301880"/>
    <lineage>
        <taxon>Eukaryota</taxon>
        <taxon>Viridiplantae</taxon>
        <taxon>Streptophyta</taxon>
        <taxon>Embryophyta</taxon>
        <taxon>Tracheophyta</taxon>
        <taxon>Spermatophyta</taxon>
        <taxon>Magnoliopsida</taxon>
        <taxon>eudicotyledons</taxon>
        <taxon>Gunneridae</taxon>
        <taxon>Pentapetalae</taxon>
        <taxon>asterids</taxon>
        <taxon>campanulids</taxon>
        <taxon>Asterales</taxon>
        <taxon>Asteraceae</taxon>
        <taxon>Asteroideae</taxon>
        <taxon>Anthemideae</taxon>
        <taxon>Anthemidinae</taxon>
        <taxon>Tanacetum</taxon>
    </lineage>
</organism>
<dbReference type="EMBL" id="BQNB010013798">
    <property type="protein sequence ID" value="GJT20385.1"/>
    <property type="molecule type" value="Genomic_DNA"/>
</dbReference>
<gene>
    <name evidence="1" type="ORF">Tco_0890322</name>
</gene>
<reference evidence="1" key="1">
    <citation type="journal article" date="2022" name="Int. J. Mol. Sci.">
        <title>Draft Genome of Tanacetum Coccineum: Genomic Comparison of Closely Related Tanacetum-Family Plants.</title>
        <authorList>
            <person name="Yamashiro T."/>
            <person name="Shiraishi A."/>
            <person name="Nakayama K."/>
            <person name="Satake H."/>
        </authorList>
    </citation>
    <scope>NUCLEOTIDE SEQUENCE</scope>
</reference>
<evidence type="ECO:0000313" key="1">
    <source>
        <dbReference type="EMBL" id="GJT20385.1"/>
    </source>
</evidence>
<reference evidence="1" key="2">
    <citation type="submission" date="2022-01" db="EMBL/GenBank/DDBJ databases">
        <authorList>
            <person name="Yamashiro T."/>
            <person name="Shiraishi A."/>
            <person name="Satake H."/>
            <person name="Nakayama K."/>
        </authorList>
    </citation>
    <scope>NUCLEOTIDE SEQUENCE</scope>
</reference>
<name>A0ABQ5BZQ6_9ASTR</name>
<keyword evidence="2" id="KW-1185">Reference proteome</keyword>
<comment type="caution">
    <text evidence="1">The sequence shown here is derived from an EMBL/GenBank/DDBJ whole genome shotgun (WGS) entry which is preliminary data.</text>
</comment>
<proteinExistence type="predicted"/>
<sequence length="106" mass="12329">MNPSYELVIDDLESDIESYETPLVSPFLDSDEESDDGKVIDESNEYRNTWNFYHNKTINSFDENDLAFLCMIGPAYQVDESMKVWFTRGHVSIDGVIFDEKKLWSS</sequence>